<reference evidence="7 8" key="1">
    <citation type="submission" date="2021-06" db="EMBL/GenBank/DDBJ databases">
        <title>Caerostris extrusa draft genome.</title>
        <authorList>
            <person name="Kono N."/>
            <person name="Arakawa K."/>
        </authorList>
    </citation>
    <scope>NUCLEOTIDE SEQUENCE [LARGE SCALE GENOMIC DNA]</scope>
</reference>
<dbReference type="AlphaFoldDB" id="A0AAV4PZZ4"/>
<dbReference type="Pfam" id="PF01062">
    <property type="entry name" value="Bestrophin"/>
    <property type="match status" value="1"/>
</dbReference>
<dbReference type="Proteomes" id="UP001054945">
    <property type="component" value="Unassembled WGS sequence"/>
</dbReference>
<evidence type="ECO:0000256" key="3">
    <source>
        <dbReference type="ARBA" id="ARBA00022989"/>
    </source>
</evidence>
<dbReference type="GO" id="GO:0034707">
    <property type="term" value="C:chloride channel complex"/>
    <property type="evidence" value="ECO:0007669"/>
    <property type="project" value="UniProtKB-KW"/>
</dbReference>
<keyword evidence="6" id="KW-0869">Chloride channel</keyword>
<evidence type="ECO:0000256" key="2">
    <source>
        <dbReference type="ARBA" id="ARBA00022692"/>
    </source>
</evidence>
<dbReference type="EMBL" id="BPLR01005468">
    <property type="protein sequence ID" value="GIY02629.1"/>
    <property type="molecule type" value="Genomic_DNA"/>
</dbReference>
<name>A0AAV4PZZ4_CAEEX</name>
<comment type="similarity">
    <text evidence="5 6">Belongs to the anion channel-forming bestrophin (TC 1.A.46) family. Calcium-sensitive chloride channel subfamily.</text>
</comment>
<accession>A0AAV4PZZ4</accession>
<keyword evidence="6" id="KW-0406">Ion transport</keyword>
<keyword evidence="6" id="KW-1003">Cell membrane</keyword>
<keyword evidence="6" id="KW-0868">Chloride</keyword>
<comment type="function">
    <text evidence="6">Forms chloride channels.</text>
</comment>
<evidence type="ECO:0000256" key="6">
    <source>
        <dbReference type="RuleBase" id="RU363126"/>
    </source>
</evidence>
<sequence length="142" mass="16398">MTVTYSAEVATSKGFGFTLTEDQRRYFEKVSLYCKTYGDLIPIPLPSFVSAYIHGQDDRGRLMRRSIMRYANLAFVITLTCISPCVKKRFPTMDHLVDAGILLPNEKDIMEQLKTSHSKYWMPLVWASSIAIRARKRRANQR</sequence>
<dbReference type="InterPro" id="IPR021134">
    <property type="entry name" value="Bestrophin-like"/>
</dbReference>
<keyword evidence="3" id="KW-1133">Transmembrane helix</keyword>
<evidence type="ECO:0000313" key="7">
    <source>
        <dbReference type="EMBL" id="GIY02629.1"/>
    </source>
</evidence>
<evidence type="ECO:0000256" key="4">
    <source>
        <dbReference type="ARBA" id="ARBA00023136"/>
    </source>
</evidence>
<comment type="subcellular location">
    <subcellularLocation>
        <location evidence="6">Cell membrane</location>
        <topology evidence="6">Multi-pass membrane protein</topology>
    </subcellularLocation>
    <subcellularLocation>
        <location evidence="1">Membrane</location>
    </subcellularLocation>
</comment>
<proteinExistence type="inferred from homology"/>
<dbReference type="GO" id="GO:0005254">
    <property type="term" value="F:chloride channel activity"/>
    <property type="evidence" value="ECO:0007669"/>
    <property type="project" value="UniProtKB-KW"/>
</dbReference>
<dbReference type="GO" id="GO:0005886">
    <property type="term" value="C:plasma membrane"/>
    <property type="evidence" value="ECO:0007669"/>
    <property type="project" value="UniProtKB-SubCell"/>
</dbReference>
<comment type="caution">
    <text evidence="7">The sequence shown here is derived from an EMBL/GenBank/DDBJ whole genome shotgun (WGS) entry which is preliminary data.</text>
</comment>
<evidence type="ECO:0000256" key="5">
    <source>
        <dbReference type="ARBA" id="ARBA00034769"/>
    </source>
</evidence>
<evidence type="ECO:0000256" key="1">
    <source>
        <dbReference type="ARBA" id="ARBA00004370"/>
    </source>
</evidence>
<dbReference type="PANTHER" id="PTHR10736:SF65">
    <property type="entry name" value="BESTROPHIN 1, ISOFORM C-RELATED"/>
    <property type="match status" value="1"/>
</dbReference>
<organism evidence="7 8">
    <name type="scientific">Caerostris extrusa</name>
    <name type="common">Bark spider</name>
    <name type="synonym">Caerostris bankana</name>
    <dbReference type="NCBI Taxonomy" id="172846"/>
    <lineage>
        <taxon>Eukaryota</taxon>
        <taxon>Metazoa</taxon>
        <taxon>Ecdysozoa</taxon>
        <taxon>Arthropoda</taxon>
        <taxon>Chelicerata</taxon>
        <taxon>Arachnida</taxon>
        <taxon>Araneae</taxon>
        <taxon>Araneomorphae</taxon>
        <taxon>Entelegynae</taxon>
        <taxon>Araneoidea</taxon>
        <taxon>Araneidae</taxon>
        <taxon>Caerostris</taxon>
    </lineage>
</organism>
<keyword evidence="2" id="KW-0812">Transmembrane</keyword>
<dbReference type="PANTHER" id="PTHR10736">
    <property type="entry name" value="BESTROPHIN"/>
    <property type="match status" value="1"/>
</dbReference>
<keyword evidence="6" id="KW-0407">Ion channel</keyword>
<keyword evidence="8" id="KW-1185">Reference proteome</keyword>
<gene>
    <name evidence="7" type="primary">Best2</name>
    <name evidence="7" type="ORF">CEXT_647991</name>
</gene>
<dbReference type="InterPro" id="IPR000615">
    <property type="entry name" value="Bestrophin"/>
</dbReference>
<protein>
    <recommendedName>
        <fullName evidence="6">Bestrophin homolog</fullName>
    </recommendedName>
</protein>
<keyword evidence="6" id="KW-0813">Transport</keyword>
<evidence type="ECO:0000313" key="8">
    <source>
        <dbReference type="Proteomes" id="UP001054945"/>
    </source>
</evidence>
<keyword evidence="4" id="KW-0472">Membrane</keyword>